<organism evidence="3 4">
    <name type="scientific">Nocardia jinanensis</name>
    <dbReference type="NCBI Taxonomy" id="382504"/>
    <lineage>
        <taxon>Bacteria</taxon>
        <taxon>Bacillati</taxon>
        <taxon>Actinomycetota</taxon>
        <taxon>Actinomycetes</taxon>
        <taxon>Mycobacteriales</taxon>
        <taxon>Nocardiaceae</taxon>
        <taxon>Nocardia</taxon>
    </lineage>
</organism>
<dbReference type="Pfam" id="PF01243">
    <property type="entry name" value="PNPOx_N"/>
    <property type="match status" value="1"/>
</dbReference>
<comment type="caution">
    <text evidence="3">The sequence shown here is derived from an EMBL/GenBank/DDBJ whole genome shotgun (WGS) entry which is preliminary data.</text>
</comment>
<accession>A0A917R6U5</accession>
<dbReference type="Gene3D" id="2.30.110.10">
    <property type="entry name" value="Electron Transport, Fmn-binding Protein, Chain A"/>
    <property type="match status" value="1"/>
</dbReference>
<dbReference type="InterPro" id="IPR019920">
    <property type="entry name" value="F420-binding_dom_put"/>
</dbReference>
<evidence type="ECO:0000313" key="4">
    <source>
        <dbReference type="Proteomes" id="UP000638263"/>
    </source>
</evidence>
<dbReference type="GO" id="GO:0070967">
    <property type="term" value="F:coenzyme F420 binding"/>
    <property type="evidence" value="ECO:0007669"/>
    <property type="project" value="TreeGrafter"/>
</dbReference>
<reference evidence="3" key="2">
    <citation type="submission" date="2020-09" db="EMBL/GenBank/DDBJ databases">
        <authorList>
            <person name="Sun Q."/>
            <person name="Zhou Y."/>
        </authorList>
    </citation>
    <scope>NUCLEOTIDE SEQUENCE</scope>
    <source>
        <strain evidence="3">CGMCC 4.3508</strain>
    </source>
</reference>
<proteinExistence type="predicted"/>
<feature type="domain" description="Pyridoxamine 5'-phosphate oxidase N-terminal" evidence="2">
    <location>
        <begin position="21"/>
        <end position="137"/>
    </location>
</feature>
<reference evidence="3" key="1">
    <citation type="journal article" date="2014" name="Int. J. Syst. Evol. Microbiol.">
        <title>Complete genome sequence of Corynebacterium casei LMG S-19264T (=DSM 44701T), isolated from a smear-ripened cheese.</title>
        <authorList>
            <consortium name="US DOE Joint Genome Institute (JGI-PGF)"/>
            <person name="Walter F."/>
            <person name="Albersmeier A."/>
            <person name="Kalinowski J."/>
            <person name="Ruckert C."/>
        </authorList>
    </citation>
    <scope>NUCLEOTIDE SEQUENCE</scope>
    <source>
        <strain evidence="3">CGMCC 4.3508</strain>
    </source>
</reference>
<dbReference type="Proteomes" id="UP000638263">
    <property type="component" value="Unassembled WGS sequence"/>
</dbReference>
<dbReference type="NCBIfam" id="TIGR03618">
    <property type="entry name" value="Rv1155_F420"/>
    <property type="match status" value="1"/>
</dbReference>
<dbReference type="SUPFAM" id="SSF50475">
    <property type="entry name" value="FMN-binding split barrel"/>
    <property type="match status" value="1"/>
</dbReference>
<keyword evidence="4" id="KW-1185">Reference proteome</keyword>
<protein>
    <recommendedName>
        <fullName evidence="2">Pyridoxamine 5'-phosphate oxidase N-terminal domain-containing protein</fullName>
    </recommendedName>
</protein>
<dbReference type="InterPro" id="IPR012349">
    <property type="entry name" value="Split_barrel_FMN-bd"/>
</dbReference>
<evidence type="ECO:0000313" key="3">
    <source>
        <dbReference type="EMBL" id="GGK92469.1"/>
    </source>
</evidence>
<sequence length="146" mass="16163">MPGRRDARYGRSMTLRTVELSPAAVEFLTERHLATLTTLRSDGTPHVVPVGFTWDPDSGLARVITDGASVKARNVRRSGYAAVGQVDGARWLTLEGPAVVLDDAPAVREAERRYAERYRVPRENPTRVVLAIEVQRVLCGVRLREA</sequence>
<evidence type="ECO:0000259" key="2">
    <source>
        <dbReference type="Pfam" id="PF01243"/>
    </source>
</evidence>
<dbReference type="EMBL" id="BMMH01000001">
    <property type="protein sequence ID" value="GGK92469.1"/>
    <property type="molecule type" value="Genomic_DNA"/>
</dbReference>
<dbReference type="GO" id="GO:0005829">
    <property type="term" value="C:cytosol"/>
    <property type="evidence" value="ECO:0007669"/>
    <property type="project" value="TreeGrafter"/>
</dbReference>
<dbReference type="PANTHER" id="PTHR35176">
    <property type="entry name" value="HEME OXYGENASE HI_0854-RELATED"/>
    <property type="match status" value="1"/>
</dbReference>
<dbReference type="AlphaFoldDB" id="A0A917R6U5"/>
<dbReference type="PANTHER" id="PTHR35176:SF1">
    <property type="entry name" value="F420H(2)-DEPENDENT BILIVERDIN REDUCTASE"/>
    <property type="match status" value="1"/>
</dbReference>
<dbReference type="InterPro" id="IPR052019">
    <property type="entry name" value="F420H2_bilvrd_red/Heme_oxyg"/>
</dbReference>
<dbReference type="InterPro" id="IPR011576">
    <property type="entry name" value="Pyridox_Oxase_N"/>
</dbReference>
<evidence type="ECO:0000256" key="1">
    <source>
        <dbReference type="ARBA" id="ARBA00023002"/>
    </source>
</evidence>
<keyword evidence="1" id="KW-0560">Oxidoreductase</keyword>
<gene>
    <name evidence="3" type="ORF">GCM10011588_03680</name>
</gene>
<name>A0A917R6U5_9NOCA</name>
<dbReference type="GO" id="GO:0016627">
    <property type="term" value="F:oxidoreductase activity, acting on the CH-CH group of donors"/>
    <property type="evidence" value="ECO:0007669"/>
    <property type="project" value="TreeGrafter"/>
</dbReference>